<dbReference type="InterPro" id="IPR033799">
    <property type="entry name" value="CdiA_EC869-like"/>
</dbReference>
<dbReference type="KEGG" id="mprt:ET475_15730"/>
<feature type="domain" description="CdiA toxin EC869-like" evidence="1">
    <location>
        <begin position="13"/>
        <end position="118"/>
    </location>
</feature>
<reference evidence="2 3" key="1">
    <citation type="submission" date="2019-01" db="EMBL/GenBank/DDBJ databases">
        <title>Genome sequencing of strain DFW100M-13.</title>
        <authorList>
            <person name="Heo J."/>
            <person name="Kim S.-J."/>
            <person name="Kim J.-S."/>
            <person name="Hong S.-B."/>
            <person name="Kwon S.-W."/>
        </authorList>
    </citation>
    <scope>NUCLEOTIDE SEQUENCE [LARGE SCALE GENOMIC DNA]</scope>
    <source>
        <strain evidence="2 3">DFW100M-13</strain>
    </source>
</reference>
<gene>
    <name evidence="2" type="ORF">ET475_15730</name>
</gene>
<sequence length="122" mass="13623">MGPRGYEIEARFGGNLPYAFPTVDKWDPSTGVVTSIKTFNLKDGTYLNPRKLKWKLQEYIRKVAGFNGAQRGGFRIVEDDITQRVLEVGIPHGPTAEQAAVFEAATAYAREHGVELIVRTVR</sequence>
<evidence type="ECO:0000313" key="3">
    <source>
        <dbReference type="Proteomes" id="UP000293995"/>
    </source>
</evidence>
<dbReference type="Pfam" id="PF21111">
    <property type="entry name" value="CDI_toxin_EC869_like"/>
    <property type="match status" value="1"/>
</dbReference>
<dbReference type="GO" id="GO:0004530">
    <property type="term" value="F:deoxyribonuclease I activity"/>
    <property type="evidence" value="ECO:0007669"/>
    <property type="project" value="InterPro"/>
</dbReference>
<accession>A0A4P6ETB9</accession>
<evidence type="ECO:0000313" key="2">
    <source>
        <dbReference type="EMBL" id="QAY61288.1"/>
    </source>
</evidence>
<organism evidence="2 3">
    <name type="scientific">Microbacterium protaetiae</name>
    <dbReference type="NCBI Taxonomy" id="2509458"/>
    <lineage>
        <taxon>Bacteria</taxon>
        <taxon>Bacillati</taxon>
        <taxon>Actinomycetota</taxon>
        <taxon>Actinomycetes</taxon>
        <taxon>Micrococcales</taxon>
        <taxon>Microbacteriaceae</taxon>
        <taxon>Microbacterium</taxon>
    </lineage>
</organism>
<proteinExistence type="predicted"/>
<dbReference type="AlphaFoldDB" id="A0A4P6ETB9"/>
<name>A0A4P6ETB9_9MICO</name>
<dbReference type="EMBL" id="CP035494">
    <property type="protein sequence ID" value="QAY61288.1"/>
    <property type="molecule type" value="Genomic_DNA"/>
</dbReference>
<evidence type="ECO:0000259" key="1">
    <source>
        <dbReference type="Pfam" id="PF21111"/>
    </source>
</evidence>
<dbReference type="Proteomes" id="UP000293995">
    <property type="component" value="Chromosome"/>
</dbReference>
<dbReference type="CDD" id="cd13444">
    <property type="entry name" value="CDI_toxin_EC869_like"/>
    <property type="match status" value="1"/>
</dbReference>
<dbReference type="Gene3D" id="3.40.1350.110">
    <property type="match status" value="1"/>
</dbReference>
<dbReference type="OrthoDB" id="4504727at2"/>
<protein>
    <recommendedName>
        <fullName evidence="1">CdiA toxin EC869-like domain-containing protein</fullName>
    </recommendedName>
</protein>
<keyword evidence="3" id="KW-1185">Reference proteome</keyword>
<dbReference type="RefSeq" id="WP_129392432.1">
    <property type="nucleotide sequence ID" value="NZ_CP035494.1"/>
</dbReference>